<sequence length="139" mass="15424">MFRGISQMDDLIRAMADFRNKFEADFPTNHDVLSTTLNGPLQGHLEVPDAGAAIEVEMTNSPLTTVPLYNSEADHYQQITAAEAHLKDKKKAKDMIMRIIDQQQILVDGGIVEPSSLKASVVPAFSNTKTKTNFKLLKH</sequence>
<accession>A0AAV4QA12</accession>
<protein>
    <submittedName>
        <fullName evidence="1">Uncharacterized protein</fullName>
    </submittedName>
</protein>
<dbReference type="AlphaFoldDB" id="A0AAV4QA12"/>
<dbReference type="Proteomes" id="UP001054837">
    <property type="component" value="Unassembled WGS sequence"/>
</dbReference>
<gene>
    <name evidence="1" type="ORF">CDAR_388381</name>
</gene>
<organism evidence="1 2">
    <name type="scientific">Caerostris darwini</name>
    <dbReference type="NCBI Taxonomy" id="1538125"/>
    <lineage>
        <taxon>Eukaryota</taxon>
        <taxon>Metazoa</taxon>
        <taxon>Ecdysozoa</taxon>
        <taxon>Arthropoda</taxon>
        <taxon>Chelicerata</taxon>
        <taxon>Arachnida</taxon>
        <taxon>Araneae</taxon>
        <taxon>Araneomorphae</taxon>
        <taxon>Entelegynae</taxon>
        <taxon>Araneoidea</taxon>
        <taxon>Araneidae</taxon>
        <taxon>Caerostris</taxon>
    </lineage>
</organism>
<evidence type="ECO:0000313" key="2">
    <source>
        <dbReference type="Proteomes" id="UP001054837"/>
    </source>
</evidence>
<reference evidence="1 2" key="1">
    <citation type="submission" date="2021-06" db="EMBL/GenBank/DDBJ databases">
        <title>Caerostris darwini draft genome.</title>
        <authorList>
            <person name="Kono N."/>
            <person name="Arakawa K."/>
        </authorList>
    </citation>
    <scope>NUCLEOTIDE SEQUENCE [LARGE SCALE GENOMIC DNA]</scope>
</reference>
<evidence type="ECO:0000313" key="1">
    <source>
        <dbReference type="EMBL" id="GIY05157.1"/>
    </source>
</evidence>
<proteinExistence type="predicted"/>
<dbReference type="EMBL" id="BPLQ01004060">
    <property type="protein sequence ID" value="GIY05157.1"/>
    <property type="molecule type" value="Genomic_DNA"/>
</dbReference>
<name>A0AAV4QA12_9ARAC</name>
<keyword evidence="2" id="KW-1185">Reference proteome</keyword>
<comment type="caution">
    <text evidence="1">The sequence shown here is derived from an EMBL/GenBank/DDBJ whole genome shotgun (WGS) entry which is preliminary data.</text>
</comment>